<keyword evidence="3" id="KW-0539">Nucleus</keyword>
<dbReference type="GO" id="GO:1990414">
    <property type="term" value="P:replication-born double-strand break repair via sister chromatid exchange"/>
    <property type="evidence" value="ECO:0007669"/>
    <property type="project" value="TreeGrafter"/>
</dbReference>
<dbReference type="GO" id="GO:0005634">
    <property type="term" value="C:nucleus"/>
    <property type="evidence" value="ECO:0007669"/>
    <property type="project" value="UniProtKB-SubCell"/>
</dbReference>
<dbReference type="InterPro" id="IPR006910">
    <property type="entry name" value="Rad21_Rec8_N"/>
</dbReference>
<comment type="subcellular location">
    <subcellularLocation>
        <location evidence="1">Nucleus</location>
    </subcellularLocation>
</comment>
<dbReference type="SUPFAM" id="SSF46785">
    <property type="entry name" value="Winged helix' DNA-binding domain"/>
    <property type="match status" value="1"/>
</dbReference>
<dbReference type="GO" id="GO:0003682">
    <property type="term" value="F:chromatin binding"/>
    <property type="evidence" value="ECO:0007669"/>
    <property type="project" value="TreeGrafter"/>
</dbReference>
<feature type="region of interest" description="Disordered" evidence="4">
    <location>
        <begin position="286"/>
        <end position="310"/>
    </location>
</feature>
<dbReference type="Gene3D" id="1.10.10.580">
    <property type="entry name" value="Structural maintenance of chromosome 1. Chain E"/>
    <property type="match status" value="1"/>
</dbReference>
<dbReference type="GO" id="GO:0008278">
    <property type="term" value="C:cohesin complex"/>
    <property type="evidence" value="ECO:0007669"/>
    <property type="project" value="InterPro"/>
</dbReference>
<dbReference type="Pfam" id="PF04825">
    <property type="entry name" value="Rad21_Rec8_N"/>
    <property type="match status" value="1"/>
</dbReference>
<proteinExistence type="inferred from homology"/>
<dbReference type="PANTHER" id="PTHR12585:SF69">
    <property type="entry name" value="FI11703P"/>
    <property type="match status" value="1"/>
</dbReference>
<feature type="region of interest" description="Disordered" evidence="4">
    <location>
        <begin position="454"/>
        <end position="497"/>
    </location>
</feature>
<gene>
    <name evidence="7" type="ORF">FVE85_7865</name>
</gene>
<dbReference type="PANTHER" id="PTHR12585">
    <property type="entry name" value="SCC1 / RAD21 FAMILY MEMBER"/>
    <property type="match status" value="1"/>
</dbReference>
<feature type="compositionally biased region" description="Low complexity" evidence="4">
    <location>
        <begin position="473"/>
        <end position="488"/>
    </location>
</feature>
<dbReference type="Proteomes" id="UP000324585">
    <property type="component" value="Unassembled WGS sequence"/>
</dbReference>
<dbReference type="InterPro" id="IPR039781">
    <property type="entry name" value="Rad21/Rec8-like"/>
</dbReference>
<evidence type="ECO:0000313" key="7">
    <source>
        <dbReference type="EMBL" id="KAA8492358.1"/>
    </source>
</evidence>
<comment type="caution">
    <text evidence="7">The sequence shown here is derived from an EMBL/GenBank/DDBJ whole genome shotgun (WGS) entry which is preliminary data.</text>
</comment>
<evidence type="ECO:0000259" key="6">
    <source>
        <dbReference type="Pfam" id="PF04825"/>
    </source>
</evidence>
<feature type="region of interest" description="Disordered" evidence="4">
    <location>
        <begin position="216"/>
        <end position="237"/>
    </location>
</feature>
<evidence type="ECO:0000259" key="5">
    <source>
        <dbReference type="Pfam" id="PF04824"/>
    </source>
</evidence>
<dbReference type="EMBL" id="VRMN01000009">
    <property type="protein sequence ID" value="KAA8492358.1"/>
    <property type="molecule type" value="Genomic_DNA"/>
</dbReference>
<comment type="similarity">
    <text evidence="2">Belongs to the rad21 family.</text>
</comment>
<dbReference type="Pfam" id="PF04824">
    <property type="entry name" value="Rad21_Rec8"/>
    <property type="match status" value="1"/>
</dbReference>
<accession>A0A5J4YM86</accession>
<feature type="domain" description="Rad21/Rec8-like protein C-terminal eukaryotic" evidence="5">
    <location>
        <begin position="576"/>
        <end position="619"/>
    </location>
</feature>
<organism evidence="7 8">
    <name type="scientific">Porphyridium purpureum</name>
    <name type="common">Red alga</name>
    <name type="synonym">Porphyridium cruentum</name>
    <dbReference type="NCBI Taxonomy" id="35688"/>
    <lineage>
        <taxon>Eukaryota</taxon>
        <taxon>Rhodophyta</taxon>
        <taxon>Bangiophyceae</taxon>
        <taxon>Porphyridiales</taxon>
        <taxon>Porphyridiaceae</taxon>
        <taxon>Porphyridium</taxon>
    </lineage>
</organism>
<evidence type="ECO:0000256" key="2">
    <source>
        <dbReference type="ARBA" id="ARBA00009870"/>
    </source>
</evidence>
<dbReference type="InterPro" id="IPR036390">
    <property type="entry name" value="WH_DNA-bd_sf"/>
</dbReference>
<evidence type="ECO:0000256" key="1">
    <source>
        <dbReference type="ARBA" id="ARBA00004123"/>
    </source>
</evidence>
<feature type="domain" description="Rad21/Rec8-like protein N-terminal" evidence="6">
    <location>
        <begin position="1"/>
        <end position="93"/>
    </location>
</feature>
<sequence>MFYSSHILTKKGALSKVWLAAHMQHKLTKGMVTSVDVEQSCTSIVQPEAPLALRLSSNLMLGVVRIYSKKTKYLLSDCTEAMAKLRTMLRPGAGFEWRDDDNVAAPYAAITLADPAAHAGAGHGALMAINVEPIEDDGNTMLMDLDFLENDSASASLMQHSLSRALSQSGFQASERDITMDDHSSLTGEDSYQSGGHLSGMSLDLAAAADIDEQQPLPFVPSRQRSASPAEPEQLRRDRDRLHAVAPELSLSPTVEPLQPFEFEPEHHAADQRTGLPVPLPLEEDQDRLRQASQDSESDVQVAPPVQTADEDKPRIKRRMVTATAIDIETELPARQIRAQLARTDDIVLPLVTQVPLRDEVIVRNSSTIGVLMPLGGGPLHDFVSKCMESLDTNILRPPAGRDLHAGPGTATETEEIEIMRAATPGSADAQLPMHILSPFVSPNQDKAIPHAVEHEDDRVQEESPDFDFGSLGSTSASSVAPGPAPATYAGSSPPRPVTLRMPLGRISLMEVAATPIHSLAGAPDLSSGDPLVNERTTKMCLLLEDRFYGDRAPKAGEQGARGTAALYGLTADLKAEGATRRSAARAFYEVLNLSTRKLIHLDQAQPYGAIHLTPTAAFNTALVASQ</sequence>
<dbReference type="InterPro" id="IPR023093">
    <property type="entry name" value="ScpA-like_C"/>
</dbReference>
<dbReference type="AlphaFoldDB" id="A0A5J4YM86"/>
<dbReference type="OrthoDB" id="10071381at2759"/>
<evidence type="ECO:0000256" key="3">
    <source>
        <dbReference type="ARBA" id="ARBA00023242"/>
    </source>
</evidence>
<reference evidence="8" key="1">
    <citation type="journal article" date="2019" name="Nat. Commun.">
        <title>Expansion of phycobilisome linker gene families in mesophilic red algae.</title>
        <authorList>
            <person name="Lee J."/>
            <person name="Kim D."/>
            <person name="Bhattacharya D."/>
            <person name="Yoon H.S."/>
        </authorList>
    </citation>
    <scope>NUCLEOTIDE SEQUENCE [LARGE SCALE GENOMIC DNA]</scope>
    <source>
        <strain evidence="8">CCMP 1328</strain>
    </source>
</reference>
<protein>
    <submittedName>
        <fullName evidence="7">Double-strand-break repair protein rad21-like</fullName>
    </submittedName>
</protein>
<evidence type="ECO:0000256" key="4">
    <source>
        <dbReference type="SAM" id="MobiDB-lite"/>
    </source>
</evidence>
<dbReference type="GO" id="GO:0007062">
    <property type="term" value="P:sister chromatid cohesion"/>
    <property type="evidence" value="ECO:0007669"/>
    <property type="project" value="InterPro"/>
</dbReference>
<dbReference type="InterPro" id="IPR006909">
    <property type="entry name" value="Rad21/Rec8_C_eu"/>
</dbReference>
<evidence type="ECO:0000313" key="8">
    <source>
        <dbReference type="Proteomes" id="UP000324585"/>
    </source>
</evidence>
<name>A0A5J4YM86_PORPP</name>
<keyword evidence="8" id="KW-1185">Reference proteome</keyword>